<feature type="coiled-coil region" evidence="8">
    <location>
        <begin position="144"/>
        <end position="171"/>
    </location>
</feature>
<dbReference type="PANTHER" id="PTHR22811">
    <property type="entry name" value="TRANSMEMBRANE EMP24 DOMAIN-CONTAINING PROTEIN"/>
    <property type="match status" value="1"/>
</dbReference>
<evidence type="ECO:0000313" key="13">
    <source>
        <dbReference type="Proteomes" id="UP000298416"/>
    </source>
</evidence>
<comment type="similarity">
    <text evidence="2 7">Belongs to the EMP24/GP25L family.</text>
</comment>
<proteinExistence type="inferred from homology"/>
<protein>
    <recommendedName>
        <fullName evidence="11">GOLD domain-containing protein</fullName>
    </recommendedName>
</protein>
<gene>
    <name evidence="12" type="ORF">SASPL_116316</name>
</gene>
<feature type="chain" id="PRO_5036472787" description="GOLD domain-containing protein" evidence="10">
    <location>
        <begin position="28"/>
        <end position="218"/>
    </location>
</feature>
<accession>A0A8X8ZXV6</accession>
<keyword evidence="3 7" id="KW-0812">Transmembrane</keyword>
<keyword evidence="13" id="KW-1185">Reference proteome</keyword>
<evidence type="ECO:0000256" key="9">
    <source>
        <dbReference type="SAM" id="Phobius"/>
    </source>
</evidence>
<reference evidence="12" key="2">
    <citation type="submission" date="2020-08" db="EMBL/GenBank/DDBJ databases">
        <title>Plant Genome Project.</title>
        <authorList>
            <person name="Zhang R.-G."/>
        </authorList>
    </citation>
    <scope>NUCLEOTIDE SEQUENCE</scope>
    <source>
        <strain evidence="12">Huo1</strain>
        <tissue evidence="12">Leaf</tissue>
    </source>
</reference>
<dbReference type="OrthoDB" id="1929172at2759"/>
<name>A0A8X8ZXV6_SALSN</name>
<dbReference type="InterPro" id="IPR015720">
    <property type="entry name" value="Emp24-like"/>
</dbReference>
<dbReference type="Pfam" id="PF01105">
    <property type="entry name" value="EMP24_GP25L"/>
    <property type="match status" value="1"/>
</dbReference>
<evidence type="ECO:0000256" key="7">
    <source>
        <dbReference type="RuleBase" id="RU003827"/>
    </source>
</evidence>
<evidence type="ECO:0000313" key="12">
    <source>
        <dbReference type="EMBL" id="KAG6419804.1"/>
    </source>
</evidence>
<dbReference type="PROSITE" id="PS50866">
    <property type="entry name" value="GOLD"/>
    <property type="match status" value="1"/>
</dbReference>
<evidence type="ECO:0000256" key="3">
    <source>
        <dbReference type="ARBA" id="ARBA00022692"/>
    </source>
</evidence>
<keyword evidence="4 10" id="KW-0732">Signal</keyword>
<evidence type="ECO:0000256" key="2">
    <source>
        <dbReference type="ARBA" id="ARBA00007104"/>
    </source>
</evidence>
<dbReference type="InterPro" id="IPR009038">
    <property type="entry name" value="GOLD_dom"/>
</dbReference>
<dbReference type="EMBL" id="PNBA02000006">
    <property type="protein sequence ID" value="KAG6419804.1"/>
    <property type="molecule type" value="Genomic_DNA"/>
</dbReference>
<keyword evidence="6 9" id="KW-0472">Membrane</keyword>
<dbReference type="SMART" id="SM01190">
    <property type="entry name" value="EMP24_GP25L"/>
    <property type="match status" value="1"/>
</dbReference>
<evidence type="ECO:0000256" key="1">
    <source>
        <dbReference type="ARBA" id="ARBA00004479"/>
    </source>
</evidence>
<sequence length="218" mass="24541">MMKSAMEAQSFWALMLAVAALLPAARGVWLNMPSSGWKCVYEELQTNVVVLGDYHSFYGDGDHNYTIHPTLTIKVSSPHGSNLYKKEKSRHGRFAFTASEPGTYAACLTVVNDDHNGNTVTVGLDWKTGVATKDWDSVAKKEKIEGLDLEMKKLQEYVQAIKDNMNRLMSKDLGIRYASVQTNTHVARYSQASLVLCIVVSALQLLYLRRYFRKKKLI</sequence>
<dbReference type="GO" id="GO:0016020">
    <property type="term" value="C:membrane"/>
    <property type="evidence" value="ECO:0007669"/>
    <property type="project" value="UniProtKB-SubCell"/>
</dbReference>
<evidence type="ECO:0000259" key="11">
    <source>
        <dbReference type="PROSITE" id="PS50866"/>
    </source>
</evidence>
<evidence type="ECO:0000256" key="8">
    <source>
        <dbReference type="SAM" id="Coils"/>
    </source>
</evidence>
<reference evidence="12" key="1">
    <citation type="submission" date="2018-01" db="EMBL/GenBank/DDBJ databases">
        <authorList>
            <person name="Mao J.F."/>
        </authorList>
    </citation>
    <scope>NUCLEOTIDE SEQUENCE</scope>
    <source>
        <strain evidence="12">Huo1</strain>
        <tissue evidence="12">Leaf</tissue>
    </source>
</reference>
<evidence type="ECO:0000256" key="6">
    <source>
        <dbReference type="ARBA" id="ARBA00023136"/>
    </source>
</evidence>
<feature type="domain" description="GOLD" evidence="11">
    <location>
        <begin position="37"/>
        <end position="153"/>
    </location>
</feature>
<organism evidence="12">
    <name type="scientific">Salvia splendens</name>
    <name type="common">Scarlet sage</name>
    <dbReference type="NCBI Taxonomy" id="180675"/>
    <lineage>
        <taxon>Eukaryota</taxon>
        <taxon>Viridiplantae</taxon>
        <taxon>Streptophyta</taxon>
        <taxon>Embryophyta</taxon>
        <taxon>Tracheophyta</taxon>
        <taxon>Spermatophyta</taxon>
        <taxon>Magnoliopsida</taxon>
        <taxon>eudicotyledons</taxon>
        <taxon>Gunneridae</taxon>
        <taxon>Pentapetalae</taxon>
        <taxon>asterids</taxon>
        <taxon>lamiids</taxon>
        <taxon>Lamiales</taxon>
        <taxon>Lamiaceae</taxon>
        <taxon>Nepetoideae</taxon>
        <taxon>Mentheae</taxon>
        <taxon>Salviinae</taxon>
        <taxon>Salvia</taxon>
        <taxon>Salvia subgen. Calosphace</taxon>
        <taxon>core Calosphace</taxon>
    </lineage>
</organism>
<dbReference type="AlphaFoldDB" id="A0A8X8ZXV6"/>
<feature type="transmembrane region" description="Helical" evidence="9">
    <location>
        <begin position="189"/>
        <end position="208"/>
    </location>
</feature>
<dbReference type="Proteomes" id="UP000298416">
    <property type="component" value="Unassembled WGS sequence"/>
</dbReference>
<keyword evidence="5 9" id="KW-1133">Transmembrane helix</keyword>
<feature type="signal peptide" evidence="10">
    <location>
        <begin position="1"/>
        <end position="27"/>
    </location>
</feature>
<comment type="caution">
    <text evidence="12">The sequence shown here is derived from an EMBL/GenBank/DDBJ whole genome shotgun (WGS) entry which is preliminary data.</text>
</comment>
<evidence type="ECO:0000256" key="5">
    <source>
        <dbReference type="ARBA" id="ARBA00022989"/>
    </source>
</evidence>
<keyword evidence="8" id="KW-0175">Coiled coil</keyword>
<comment type="subcellular location">
    <subcellularLocation>
        <location evidence="1 7">Membrane</location>
        <topology evidence="1 7">Single-pass type I membrane protein</topology>
    </subcellularLocation>
</comment>
<evidence type="ECO:0000256" key="10">
    <source>
        <dbReference type="SAM" id="SignalP"/>
    </source>
</evidence>
<evidence type="ECO:0000256" key="4">
    <source>
        <dbReference type="ARBA" id="ARBA00022729"/>
    </source>
</evidence>